<sequence>MVEWPVLVAQQAAVSIAIGGVGLQAHLAPGQQFCQPLGGDVGQALTVLGGIDADQAHPLECAIDLNAQRVTIGHPGHRCNGTFGTVDRTGLAVSKATTMRRRVARAW</sequence>
<dbReference type="AlphaFoldDB" id="A0A936NC68"/>
<comment type="caution">
    <text evidence="1">The sequence shown here is derived from an EMBL/GenBank/DDBJ whole genome shotgun (WGS) entry which is preliminary data.</text>
</comment>
<gene>
    <name evidence="1" type="ORF">IPN02_10720</name>
</gene>
<protein>
    <submittedName>
        <fullName evidence="1">Uncharacterized protein</fullName>
    </submittedName>
</protein>
<evidence type="ECO:0000313" key="1">
    <source>
        <dbReference type="EMBL" id="MBK9297280.1"/>
    </source>
</evidence>
<proteinExistence type="predicted"/>
<dbReference type="EMBL" id="JADJZA010000007">
    <property type="protein sequence ID" value="MBK9297280.1"/>
    <property type="molecule type" value="Genomic_DNA"/>
</dbReference>
<organism evidence="1 2">
    <name type="scientific">Candidatus Neomicrothrix subdominans</name>
    <dbReference type="NCBI Taxonomy" id="2954438"/>
    <lineage>
        <taxon>Bacteria</taxon>
        <taxon>Bacillati</taxon>
        <taxon>Actinomycetota</taxon>
        <taxon>Acidimicrobiia</taxon>
        <taxon>Acidimicrobiales</taxon>
        <taxon>Microthrixaceae</taxon>
        <taxon>Candidatus Neomicrothrix</taxon>
    </lineage>
</organism>
<reference evidence="1 2" key="1">
    <citation type="submission" date="2020-10" db="EMBL/GenBank/DDBJ databases">
        <title>Connecting structure to function with the recovery of over 1000 high-quality activated sludge metagenome-assembled genomes encoding full-length rRNA genes using long-read sequencing.</title>
        <authorList>
            <person name="Singleton C.M."/>
            <person name="Petriglieri F."/>
            <person name="Kristensen J.M."/>
            <person name="Kirkegaard R.H."/>
            <person name="Michaelsen T.Y."/>
            <person name="Andersen M.H."/>
            <person name="Karst S.M."/>
            <person name="Dueholm M.S."/>
            <person name="Nielsen P.H."/>
            <person name="Albertsen M."/>
        </authorList>
    </citation>
    <scope>NUCLEOTIDE SEQUENCE [LARGE SCALE GENOMIC DNA]</scope>
    <source>
        <strain evidence="1">Lyne_18-Q3-R50-59_MAXAC.006</strain>
    </source>
</reference>
<evidence type="ECO:0000313" key="2">
    <source>
        <dbReference type="Proteomes" id="UP000727993"/>
    </source>
</evidence>
<accession>A0A936NC68</accession>
<dbReference type="Proteomes" id="UP000727993">
    <property type="component" value="Unassembled WGS sequence"/>
</dbReference>
<name>A0A936NC68_9ACTN</name>